<accession>A0AAC8WK14</accession>
<organism evidence="2 3">
    <name type="scientific">Fusobacterium hwasookii ChDC F206</name>
    <dbReference type="NCBI Taxonomy" id="1307443"/>
    <lineage>
        <taxon>Bacteria</taxon>
        <taxon>Fusobacteriati</taxon>
        <taxon>Fusobacteriota</taxon>
        <taxon>Fusobacteriia</taxon>
        <taxon>Fusobacteriales</taxon>
        <taxon>Fusobacteriaceae</taxon>
        <taxon>Fusobacterium</taxon>
    </lineage>
</organism>
<dbReference type="RefSeq" id="WP_029491999.1">
    <property type="nucleotide sequence ID" value="NZ_ATKH01000063.1"/>
</dbReference>
<evidence type="ECO:0000313" key="2">
    <source>
        <dbReference type="EMBL" id="ALQ35505.1"/>
    </source>
</evidence>
<gene>
    <name evidence="2" type="ORF">RN92_06225</name>
</gene>
<feature type="domain" description="Cyanophage baseplate Pam3 plug gp18" evidence="1">
    <location>
        <begin position="22"/>
        <end position="102"/>
    </location>
</feature>
<reference evidence="2 3" key="1">
    <citation type="submission" date="2015-11" db="EMBL/GenBank/DDBJ databases">
        <authorList>
            <person name="Kook J.-K."/>
            <person name="Park S.-N."/>
            <person name="Lim Y.K."/>
            <person name="Jo E."/>
        </authorList>
    </citation>
    <scope>NUCLEOTIDE SEQUENCE [LARGE SCALE GENOMIC DNA]</scope>
    <source>
        <strain evidence="2 3">ChDC F206</strain>
    </source>
</reference>
<evidence type="ECO:0000313" key="3">
    <source>
        <dbReference type="Proteomes" id="UP000068516"/>
    </source>
</evidence>
<proteinExistence type="predicted"/>
<dbReference type="AlphaFoldDB" id="A0AAC8WK14"/>
<sequence length="113" mass="13046">MKAIEIDVTGIEERGIIAELPNNINLELIYNTYDSFIYLSILDSLNQRITGFNKLVPNIDFLSLVRNKNNLQLRCIKINEFAEEKDKVTPQNLNKDYKFFLIGDDDGEVMETS</sequence>
<evidence type="ECO:0000259" key="1">
    <source>
        <dbReference type="Pfam" id="PF22479"/>
    </source>
</evidence>
<dbReference type="GeneID" id="60659194"/>
<dbReference type="InterPro" id="IPR054252">
    <property type="entry name" value="Pam3_gp18"/>
</dbReference>
<dbReference type="Proteomes" id="UP000068516">
    <property type="component" value="Chromosome"/>
</dbReference>
<dbReference type="Pfam" id="PF22479">
    <property type="entry name" value="Pam3_gp18"/>
    <property type="match status" value="1"/>
</dbReference>
<protein>
    <recommendedName>
        <fullName evidence="1">Cyanophage baseplate Pam3 plug gp18 domain-containing protein</fullName>
    </recommendedName>
</protein>
<name>A0AAC8WK14_9FUSO</name>
<dbReference type="EMBL" id="CP013336">
    <property type="protein sequence ID" value="ALQ35505.1"/>
    <property type="molecule type" value="Genomic_DNA"/>
</dbReference>